<dbReference type="SUPFAM" id="SSF54593">
    <property type="entry name" value="Glyoxalase/Bleomycin resistance protein/Dihydroxybiphenyl dioxygenase"/>
    <property type="match status" value="2"/>
</dbReference>
<organism evidence="2 3">
    <name type="scientific">Jeotgalibacillus soli</name>
    <dbReference type="NCBI Taxonomy" id="889306"/>
    <lineage>
        <taxon>Bacteria</taxon>
        <taxon>Bacillati</taxon>
        <taxon>Bacillota</taxon>
        <taxon>Bacilli</taxon>
        <taxon>Bacillales</taxon>
        <taxon>Caryophanaceae</taxon>
        <taxon>Jeotgalibacillus</taxon>
    </lineage>
</organism>
<dbReference type="EMBL" id="JXRP01000018">
    <property type="protein sequence ID" value="KIL45291.1"/>
    <property type="molecule type" value="Genomic_DNA"/>
</dbReference>
<dbReference type="PROSITE" id="PS51819">
    <property type="entry name" value="VOC"/>
    <property type="match status" value="2"/>
</dbReference>
<feature type="domain" description="VOC" evidence="1">
    <location>
        <begin position="168"/>
        <end position="282"/>
    </location>
</feature>
<reference evidence="2 3" key="1">
    <citation type="submission" date="2015-01" db="EMBL/GenBank/DDBJ databases">
        <title>Genome sequencing of Jeotgalibacillus soli.</title>
        <authorList>
            <person name="Goh K.M."/>
            <person name="Chan K.-G."/>
            <person name="Yaakop A.S."/>
            <person name="Ee R."/>
            <person name="Gan H.M."/>
            <person name="Chan C.S."/>
        </authorList>
    </citation>
    <scope>NUCLEOTIDE SEQUENCE [LARGE SCALE GENOMIC DNA]</scope>
    <source>
        <strain evidence="2 3">P9</strain>
    </source>
</reference>
<dbReference type="AlphaFoldDB" id="A0A0C2VLE9"/>
<dbReference type="Gene3D" id="3.10.180.10">
    <property type="entry name" value="2,3-Dihydroxybiphenyl 1,2-Dioxygenase, domain 1"/>
    <property type="match status" value="2"/>
</dbReference>
<evidence type="ECO:0000259" key="1">
    <source>
        <dbReference type="PROSITE" id="PS51819"/>
    </source>
</evidence>
<accession>A0A0C2VLE9</accession>
<dbReference type="CDD" id="cd16359">
    <property type="entry name" value="VOC_BsCatE_like_C"/>
    <property type="match status" value="1"/>
</dbReference>
<sequence length="282" mass="31194">MTLRKAPYIFVGQVDLNVQNLERSLTFYQNVIGFQVLEQTNNKAVLTADGKTPLLVIEQPDDVIPKQPRTTGLFHFALLLPKRADLANVLKHLITIQYPIGASDHIVSEALYLNDPDGNGIEIYTDRPASTWTWQDGKVSMATEQLNAENLLQEAGDAEFKVLPAGTLMGHIHLHVSELEKTAEYYHEGLGFDIVNDTYPQALFVSTGGYHHHIGLNTWNGIGASTPPVNSVGLISFKLIFPNEEARKIVLEQLEKIGAFVQEENGIIISKDPSGNQIQLSV</sequence>
<dbReference type="Pfam" id="PF00903">
    <property type="entry name" value="Glyoxalase"/>
    <property type="match status" value="2"/>
</dbReference>
<dbReference type="Proteomes" id="UP000031938">
    <property type="component" value="Unassembled WGS sequence"/>
</dbReference>
<dbReference type="InterPro" id="IPR004360">
    <property type="entry name" value="Glyas_Fos-R_dOase_dom"/>
</dbReference>
<gene>
    <name evidence="2" type="ORF">KP78_28350</name>
</gene>
<evidence type="ECO:0000313" key="3">
    <source>
        <dbReference type="Proteomes" id="UP000031938"/>
    </source>
</evidence>
<proteinExistence type="predicted"/>
<keyword evidence="3" id="KW-1185">Reference proteome</keyword>
<dbReference type="InterPro" id="IPR037523">
    <property type="entry name" value="VOC_core"/>
</dbReference>
<dbReference type="PANTHER" id="PTHR43279">
    <property type="entry name" value="CATECHOL-2,3-DIOXYGENASE"/>
    <property type="match status" value="1"/>
</dbReference>
<name>A0A0C2VLE9_9BACL</name>
<dbReference type="InterPro" id="IPR029068">
    <property type="entry name" value="Glyas_Bleomycin-R_OHBP_Dase"/>
</dbReference>
<dbReference type="STRING" id="889306.KP78_28350"/>
<protein>
    <submittedName>
        <fullName evidence="2">Glyoxalase</fullName>
    </submittedName>
</protein>
<evidence type="ECO:0000313" key="2">
    <source>
        <dbReference type="EMBL" id="KIL45291.1"/>
    </source>
</evidence>
<comment type="caution">
    <text evidence="2">The sequence shown here is derived from an EMBL/GenBank/DDBJ whole genome shotgun (WGS) entry which is preliminary data.</text>
</comment>
<dbReference type="CDD" id="cd07255">
    <property type="entry name" value="VOC_BsCatE_like_N"/>
    <property type="match status" value="1"/>
</dbReference>
<dbReference type="RefSeq" id="WP_041089602.1">
    <property type="nucleotide sequence ID" value="NZ_JXRP01000018.1"/>
</dbReference>
<dbReference type="OrthoDB" id="9792626at2"/>
<dbReference type="PATRIC" id="fig|889306.3.peg.2848"/>
<feature type="domain" description="VOC" evidence="1">
    <location>
        <begin position="10"/>
        <end position="126"/>
    </location>
</feature>
<dbReference type="PANTHER" id="PTHR43279:SF1">
    <property type="entry name" value="CATECHOL-2,3-DIOXYGENASE"/>
    <property type="match status" value="1"/>
</dbReference>